<keyword evidence="13" id="KW-1185">Reference proteome</keyword>
<dbReference type="AlphaFoldDB" id="A0A485KXY4"/>
<dbReference type="InterPro" id="IPR033010">
    <property type="entry name" value="Cdc20/Fizzy"/>
</dbReference>
<keyword evidence="4" id="KW-0132">Cell division</keyword>
<evidence type="ECO:0000256" key="1">
    <source>
        <dbReference type="ARBA" id="ARBA00004906"/>
    </source>
</evidence>
<gene>
    <name evidence="12" type="primary">Aste57867_13096</name>
    <name evidence="11" type="ORF">As57867_013048</name>
    <name evidence="12" type="ORF">ASTE57867_13096</name>
</gene>
<comment type="similarity">
    <text evidence="2">Belongs to the WD repeat CDC20/Fizzy family.</text>
</comment>
<keyword evidence="5" id="KW-0677">Repeat</keyword>
<feature type="region of interest" description="Disordered" evidence="9">
    <location>
        <begin position="1"/>
        <end position="72"/>
    </location>
</feature>
<dbReference type="FunFam" id="2.130.10.10:FF:000025">
    <property type="entry name" value="FIZZY-related 2 isoform 1"/>
    <property type="match status" value="1"/>
</dbReference>
<proteinExistence type="inferred from homology"/>
<dbReference type="EMBL" id="CAADRA010005449">
    <property type="protein sequence ID" value="VFT89940.1"/>
    <property type="molecule type" value="Genomic_DNA"/>
</dbReference>
<dbReference type="InterPro" id="IPR056150">
    <property type="entry name" value="WD40_CDC20-Fz"/>
</dbReference>
<feature type="repeat" description="WD" evidence="8">
    <location>
        <begin position="281"/>
        <end position="322"/>
    </location>
</feature>
<organism evidence="12 13">
    <name type="scientific">Aphanomyces stellatus</name>
    <dbReference type="NCBI Taxonomy" id="120398"/>
    <lineage>
        <taxon>Eukaryota</taxon>
        <taxon>Sar</taxon>
        <taxon>Stramenopiles</taxon>
        <taxon>Oomycota</taxon>
        <taxon>Saprolegniomycetes</taxon>
        <taxon>Saprolegniales</taxon>
        <taxon>Verrucalvaceae</taxon>
        <taxon>Aphanomyces</taxon>
    </lineage>
</organism>
<evidence type="ECO:0000256" key="8">
    <source>
        <dbReference type="PROSITE-ProRule" id="PRU00221"/>
    </source>
</evidence>
<dbReference type="OrthoDB" id="10263272at2759"/>
<feature type="region of interest" description="Disordered" evidence="9">
    <location>
        <begin position="148"/>
        <end position="178"/>
    </location>
</feature>
<reference evidence="12 13" key="1">
    <citation type="submission" date="2019-03" db="EMBL/GenBank/DDBJ databases">
        <authorList>
            <person name="Gaulin E."/>
            <person name="Dumas B."/>
        </authorList>
    </citation>
    <scope>NUCLEOTIDE SEQUENCE [LARGE SCALE GENOMIC DNA]</scope>
    <source>
        <strain evidence="12">CBS 568.67</strain>
    </source>
</reference>
<protein>
    <submittedName>
        <fullName evidence="12">Aste57867_13096 protein</fullName>
    </submittedName>
</protein>
<keyword evidence="7" id="KW-0131">Cell cycle</keyword>
<dbReference type="PROSITE" id="PS50294">
    <property type="entry name" value="WD_REPEATS_REGION"/>
    <property type="match status" value="2"/>
</dbReference>
<accession>A0A485KXY4</accession>
<dbReference type="InterPro" id="IPR036322">
    <property type="entry name" value="WD40_repeat_dom_sf"/>
</dbReference>
<dbReference type="PROSITE" id="PS50082">
    <property type="entry name" value="WD_REPEATS_2"/>
    <property type="match status" value="4"/>
</dbReference>
<dbReference type="Proteomes" id="UP000332933">
    <property type="component" value="Unassembled WGS sequence"/>
</dbReference>
<sequence length="553" mass="60040">MPDAGSNNPLRVLHSEYEARLKSSPPLKSPPRTTARPPPNAENCNQGQQSSIRPAVTSPSTKTHSNCPPRRSKCIYSDRFVPSRLGSNVETGFSLLADPPSKRAQVHAPQTMASHAAAARAKNRGALSMLLQSEYLGMDMLASPRSVPAASTTAAPPTMTTKSMPTVGGGGNNSDRSWDVVSKPPPRNLFRFQASPRQAIAEDFSTLTPLHRSTFWPPTPSIVKERKVSKSPFKILDAPKLQDDFYLNLVDWSSRNVLAVGLGTAVYLWSACTSNVTKLCELGPADAVASVAWTLRGDELAVGTNSGMVQIWDTQHGKCIRTMQGHTERVGTLAWNSQLLATGGRDKSIYVRDVRSPTHFTAHLQGHRQEVCGLRWSFDDQQLASGGNDNKLLIWNCHTPHPITRFHNHTAAVKAIAWSPHQAGLLASGGGTADRCIRFWNTLHGTPLQAIDTGSQVCNLLWSKNSNEVVSTHGYSLNQIIVWKYPTMTKVATLTGHTYRVLYLAMSPDGQTIVTGAGDETLRFWNAFPSATPPPPSGGGRRSLLLPIGGAIR</sequence>
<reference evidence="11" key="2">
    <citation type="submission" date="2019-06" db="EMBL/GenBank/DDBJ databases">
        <title>Genomics analysis of Aphanomyces spp. identifies a new class of oomycete effector associated with host adaptation.</title>
        <authorList>
            <person name="Gaulin E."/>
        </authorList>
    </citation>
    <scope>NUCLEOTIDE SEQUENCE</scope>
    <source>
        <strain evidence="11">CBS 578.67</strain>
    </source>
</reference>
<feature type="domain" description="CDC20/Fizzy WD40" evidence="10">
    <location>
        <begin position="236"/>
        <end position="525"/>
    </location>
</feature>
<evidence type="ECO:0000313" key="12">
    <source>
        <dbReference type="EMBL" id="VFT89940.1"/>
    </source>
</evidence>
<dbReference type="SMART" id="SM00320">
    <property type="entry name" value="WD40"/>
    <property type="match status" value="6"/>
</dbReference>
<feature type="compositionally biased region" description="Low complexity" evidence="9">
    <location>
        <begin position="22"/>
        <end position="35"/>
    </location>
</feature>
<dbReference type="InterPro" id="IPR001680">
    <property type="entry name" value="WD40_rpt"/>
</dbReference>
<feature type="compositionally biased region" description="Low complexity" evidence="9">
    <location>
        <begin position="148"/>
        <end position="166"/>
    </location>
</feature>
<dbReference type="GO" id="GO:0005680">
    <property type="term" value="C:anaphase-promoting complex"/>
    <property type="evidence" value="ECO:0007669"/>
    <property type="project" value="TreeGrafter"/>
</dbReference>
<dbReference type="InterPro" id="IPR015943">
    <property type="entry name" value="WD40/YVTN_repeat-like_dom_sf"/>
</dbReference>
<dbReference type="GO" id="GO:1905786">
    <property type="term" value="P:positive regulation of anaphase-promoting complex-dependent catabolic process"/>
    <property type="evidence" value="ECO:0007669"/>
    <property type="project" value="TreeGrafter"/>
</dbReference>
<evidence type="ECO:0000256" key="3">
    <source>
        <dbReference type="ARBA" id="ARBA00022574"/>
    </source>
</evidence>
<dbReference type="Pfam" id="PF24807">
    <property type="entry name" value="WD40_CDC20-Fz"/>
    <property type="match status" value="1"/>
</dbReference>
<evidence type="ECO:0000256" key="2">
    <source>
        <dbReference type="ARBA" id="ARBA00006445"/>
    </source>
</evidence>
<feature type="compositionally biased region" description="Polar residues" evidence="9">
    <location>
        <begin position="42"/>
        <end position="66"/>
    </location>
</feature>
<dbReference type="EMBL" id="VJMH01005428">
    <property type="protein sequence ID" value="KAF0696120.1"/>
    <property type="molecule type" value="Genomic_DNA"/>
</dbReference>
<evidence type="ECO:0000256" key="4">
    <source>
        <dbReference type="ARBA" id="ARBA00022618"/>
    </source>
</evidence>
<evidence type="ECO:0000256" key="6">
    <source>
        <dbReference type="ARBA" id="ARBA00022776"/>
    </source>
</evidence>
<keyword evidence="6" id="KW-0498">Mitosis</keyword>
<dbReference type="GO" id="GO:0010997">
    <property type="term" value="F:anaphase-promoting complex binding"/>
    <property type="evidence" value="ECO:0007669"/>
    <property type="project" value="InterPro"/>
</dbReference>
<keyword evidence="3 8" id="KW-0853">WD repeat</keyword>
<dbReference type="GO" id="GO:0051301">
    <property type="term" value="P:cell division"/>
    <property type="evidence" value="ECO:0007669"/>
    <property type="project" value="UniProtKB-KW"/>
</dbReference>
<dbReference type="PANTHER" id="PTHR19918:SF1">
    <property type="entry name" value="FIZZY-RELATED PROTEIN HOMOLOG"/>
    <property type="match status" value="1"/>
</dbReference>
<evidence type="ECO:0000256" key="9">
    <source>
        <dbReference type="SAM" id="MobiDB-lite"/>
    </source>
</evidence>
<dbReference type="PANTHER" id="PTHR19918">
    <property type="entry name" value="CELL DIVISION CYCLE 20 CDC20 FIZZY -RELATED"/>
    <property type="match status" value="1"/>
</dbReference>
<dbReference type="SUPFAM" id="SSF50978">
    <property type="entry name" value="WD40 repeat-like"/>
    <property type="match status" value="1"/>
</dbReference>
<evidence type="ECO:0000313" key="13">
    <source>
        <dbReference type="Proteomes" id="UP000332933"/>
    </source>
</evidence>
<dbReference type="GO" id="GO:1990757">
    <property type="term" value="F:ubiquitin ligase activator activity"/>
    <property type="evidence" value="ECO:0007669"/>
    <property type="project" value="TreeGrafter"/>
</dbReference>
<dbReference type="Gene3D" id="2.130.10.10">
    <property type="entry name" value="YVTN repeat-like/Quinoprotein amine dehydrogenase"/>
    <property type="match status" value="1"/>
</dbReference>
<feature type="repeat" description="WD" evidence="8">
    <location>
        <begin position="494"/>
        <end position="526"/>
    </location>
</feature>
<evidence type="ECO:0000256" key="5">
    <source>
        <dbReference type="ARBA" id="ARBA00022737"/>
    </source>
</evidence>
<evidence type="ECO:0000313" key="11">
    <source>
        <dbReference type="EMBL" id="KAF0696120.1"/>
    </source>
</evidence>
<dbReference type="GO" id="GO:0031145">
    <property type="term" value="P:anaphase-promoting complex-dependent catabolic process"/>
    <property type="evidence" value="ECO:0007669"/>
    <property type="project" value="TreeGrafter"/>
</dbReference>
<evidence type="ECO:0000259" key="10">
    <source>
        <dbReference type="Pfam" id="PF24807"/>
    </source>
</evidence>
<feature type="repeat" description="WD" evidence="8">
    <location>
        <begin position="364"/>
        <end position="396"/>
    </location>
</feature>
<evidence type="ECO:0000256" key="7">
    <source>
        <dbReference type="ARBA" id="ARBA00023306"/>
    </source>
</evidence>
<name>A0A485KXY4_9STRA</name>
<dbReference type="CDD" id="cd00200">
    <property type="entry name" value="WD40"/>
    <property type="match status" value="1"/>
</dbReference>
<comment type="pathway">
    <text evidence="1">Protein modification; protein ubiquitination.</text>
</comment>
<feature type="repeat" description="WD" evidence="8">
    <location>
        <begin position="323"/>
        <end position="362"/>
    </location>
</feature>